<dbReference type="SUPFAM" id="SSF50249">
    <property type="entry name" value="Nucleic acid-binding proteins"/>
    <property type="match status" value="1"/>
</dbReference>
<gene>
    <name evidence="2" type="ORF">ERUC_LOCUS12055</name>
</gene>
<organism evidence="2 3">
    <name type="scientific">Eruca vesicaria subsp. sativa</name>
    <name type="common">Garden rocket</name>
    <name type="synonym">Eruca sativa</name>
    <dbReference type="NCBI Taxonomy" id="29727"/>
    <lineage>
        <taxon>Eukaryota</taxon>
        <taxon>Viridiplantae</taxon>
        <taxon>Streptophyta</taxon>
        <taxon>Embryophyta</taxon>
        <taxon>Tracheophyta</taxon>
        <taxon>Spermatophyta</taxon>
        <taxon>Magnoliopsida</taxon>
        <taxon>eudicotyledons</taxon>
        <taxon>Gunneridae</taxon>
        <taxon>Pentapetalae</taxon>
        <taxon>rosids</taxon>
        <taxon>malvids</taxon>
        <taxon>Brassicales</taxon>
        <taxon>Brassicaceae</taxon>
        <taxon>Brassiceae</taxon>
        <taxon>Eruca</taxon>
    </lineage>
</organism>
<feature type="compositionally biased region" description="Acidic residues" evidence="1">
    <location>
        <begin position="237"/>
        <end position="246"/>
    </location>
</feature>
<feature type="region of interest" description="Disordered" evidence="1">
    <location>
        <begin position="224"/>
        <end position="267"/>
    </location>
</feature>
<proteinExistence type="predicted"/>
<keyword evidence="3" id="KW-1185">Reference proteome</keyword>
<name>A0ABC8JLH0_ERUVS</name>
<dbReference type="EMBL" id="CAKOAT010113932">
    <property type="protein sequence ID" value="CAH8330375.1"/>
    <property type="molecule type" value="Genomic_DNA"/>
</dbReference>
<dbReference type="Gene3D" id="2.40.50.140">
    <property type="entry name" value="Nucleic acid-binding proteins"/>
    <property type="match status" value="1"/>
</dbReference>
<evidence type="ECO:0000256" key="1">
    <source>
        <dbReference type="SAM" id="MobiDB-lite"/>
    </source>
</evidence>
<reference evidence="2 3" key="1">
    <citation type="submission" date="2022-03" db="EMBL/GenBank/DDBJ databases">
        <authorList>
            <person name="Macdonald S."/>
            <person name="Ahmed S."/>
            <person name="Newling K."/>
        </authorList>
    </citation>
    <scope>NUCLEOTIDE SEQUENCE [LARGE SCALE GENOMIC DNA]</scope>
</reference>
<accession>A0ABC8JLH0</accession>
<evidence type="ECO:0000313" key="2">
    <source>
        <dbReference type="EMBL" id="CAH8330375.1"/>
    </source>
</evidence>
<sequence length="267" mass="28879">MSSSEKLTLSGDSNSKKAKDEASIKLIGKRGVSFGLSIGVKGKDVASSGIRGKAIVSDNEPYHYLLGRLLRSSWTVMLKKPVAWFECTTTIDNVVHGSKWYYIGCGVCHTKEIKGPTTLMSKKCGKSEIFGVAQHLSKISVYDNNDQAVFVLLGDAGQELTGKKASELVEHYTSVGDDHIVPVPQALIDTIGQTRVHCEGIKHNFTGKIQTLTITMVLPLEDPEAEGNLGENVKEEPVDDKEEPADDSLKRSSDGIATGETKRAKCG</sequence>
<evidence type="ECO:0000313" key="3">
    <source>
        <dbReference type="Proteomes" id="UP001642260"/>
    </source>
</evidence>
<dbReference type="AlphaFoldDB" id="A0ABC8JLH0"/>
<evidence type="ECO:0008006" key="4">
    <source>
        <dbReference type="Google" id="ProtNLM"/>
    </source>
</evidence>
<comment type="caution">
    <text evidence="2">The sequence shown here is derived from an EMBL/GenBank/DDBJ whole genome shotgun (WGS) entry which is preliminary data.</text>
</comment>
<dbReference type="InterPro" id="IPR012340">
    <property type="entry name" value="NA-bd_OB-fold"/>
</dbReference>
<dbReference type="Proteomes" id="UP001642260">
    <property type="component" value="Unassembled WGS sequence"/>
</dbReference>
<protein>
    <recommendedName>
        <fullName evidence="4">Replication factor A C-terminal domain-containing protein</fullName>
    </recommendedName>
</protein>